<protein>
    <submittedName>
        <fullName evidence="1">Uncharacterized protein</fullName>
    </submittedName>
</protein>
<dbReference type="Proteomes" id="UP001415857">
    <property type="component" value="Unassembled WGS sequence"/>
</dbReference>
<name>A0AAP0RY57_LIQFO</name>
<reference evidence="1 2" key="1">
    <citation type="journal article" date="2024" name="Plant J.">
        <title>Genome sequences and population genomics reveal climatic adaptation and genomic divergence between two closely related sweetgum species.</title>
        <authorList>
            <person name="Xu W.Q."/>
            <person name="Ren C.Q."/>
            <person name="Zhang X.Y."/>
            <person name="Comes H.P."/>
            <person name="Liu X.H."/>
            <person name="Li Y.G."/>
            <person name="Kettle C.J."/>
            <person name="Jalonen R."/>
            <person name="Gaisberger H."/>
            <person name="Ma Y.Z."/>
            <person name="Qiu Y.X."/>
        </authorList>
    </citation>
    <scope>NUCLEOTIDE SEQUENCE [LARGE SCALE GENOMIC DNA]</scope>
    <source>
        <strain evidence="1">Hangzhou</strain>
    </source>
</reference>
<evidence type="ECO:0000313" key="2">
    <source>
        <dbReference type="Proteomes" id="UP001415857"/>
    </source>
</evidence>
<comment type="caution">
    <text evidence="1">The sequence shown here is derived from an EMBL/GenBank/DDBJ whole genome shotgun (WGS) entry which is preliminary data.</text>
</comment>
<dbReference type="EMBL" id="JBBPBK010000004">
    <property type="protein sequence ID" value="KAK9287193.1"/>
    <property type="molecule type" value="Genomic_DNA"/>
</dbReference>
<accession>A0AAP0RY57</accession>
<evidence type="ECO:0000313" key="1">
    <source>
        <dbReference type="EMBL" id="KAK9287193.1"/>
    </source>
</evidence>
<proteinExistence type="predicted"/>
<gene>
    <name evidence="1" type="ORF">L1049_015605</name>
</gene>
<sequence>MIKAAKKLKFLLRKRKKKKTHIPQYLPSTCHCWCPYSSSTQPSAPPLPPWLETEQTHEAFFATEVQPGLGLAGSSQAQFLQEDIVLETSSLYPITPADTTSYQQYMAPNPVYGVPVAPVAPAVRRERSVGLFGCFVKFGINLIRCFCPCFHIREVY</sequence>
<organism evidence="1 2">
    <name type="scientific">Liquidambar formosana</name>
    <name type="common">Formosan gum</name>
    <dbReference type="NCBI Taxonomy" id="63359"/>
    <lineage>
        <taxon>Eukaryota</taxon>
        <taxon>Viridiplantae</taxon>
        <taxon>Streptophyta</taxon>
        <taxon>Embryophyta</taxon>
        <taxon>Tracheophyta</taxon>
        <taxon>Spermatophyta</taxon>
        <taxon>Magnoliopsida</taxon>
        <taxon>eudicotyledons</taxon>
        <taxon>Gunneridae</taxon>
        <taxon>Pentapetalae</taxon>
        <taxon>Saxifragales</taxon>
        <taxon>Altingiaceae</taxon>
        <taxon>Liquidambar</taxon>
    </lineage>
</organism>
<keyword evidence="2" id="KW-1185">Reference proteome</keyword>
<dbReference type="AlphaFoldDB" id="A0AAP0RY57"/>